<gene>
    <name evidence="7" type="ORF">OQ287_14240</name>
</gene>
<keyword evidence="8" id="KW-1185">Reference proteome</keyword>
<feature type="domain" description="NADH:flavin oxidoreductase/NADH oxidase N-terminal" evidence="6">
    <location>
        <begin position="12"/>
        <end position="303"/>
    </location>
</feature>
<evidence type="ECO:0000313" key="8">
    <source>
        <dbReference type="Proteomes" id="UP001165678"/>
    </source>
</evidence>
<dbReference type="GO" id="GO:0003959">
    <property type="term" value="F:NADPH dehydrogenase activity"/>
    <property type="evidence" value="ECO:0007669"/>
    <property type="project" value="InterPro"/>
</dbReference>
<evidence type="ECO:0000256" key="2">
    <source>
        <dbReference type="ARBA" id="ARBA00022630"/>
    </source>
</evidence>
<dbReference type="Gene3D" id="3.20.20.70">
    <property type="entry name" value="Aldolase class I"/>
    <property type="match status" value="1"/>
</dbReference>
<evidence type="ECO:0000259" key="6">
    <source>
        <dbReference type="Pfam" id="PF00724"/>
    </source>
</evidence>
<evidence type="ECO:0000256" key="4">
    <source>
        <dbReference type="ARBA" id="ARBA00022857"/>
    </source>
</evidence>
<evidence type="ECO:0000256" key="5">
    <source>
        <dbReference type="ARBA" id="ARBA00023002"/>
    </source>
</evidence>
<dbReference type="GO" id="GO:0010181">
    <property type="term" value="F:FMN binding"/>
    <property type="evidence" value="ECO:0007669"/>
    <property type="project" value="InterPro"/>
</dbReference>
<dbReference type="InterPro" id="IPR013785">
    <property type="entry name" value="Aldolase_TIM"/>
</dbReference>
<protein>
    <submittedName>
        <fullName evidence="7">NADH:flavin oxidoreductase</fullName>
    </submittedName>
</protein>
<organism evidence="7 8">
    <name type="scientific">Larsenimonas rhizosphaerae</name>
    <dbReference type="NCBI Taxonomy" id="2944682"/>
    <lineage>
        <taxon>Bacteria</taxon>
        <taxon>Pseudomonadati</taxon>
        <taxon>Pseudomonadota</taxon>
        <taxon>Gammaproteobacteria</taxon>
        <taxon>Oceanospirillales</taxon>
        <taxon>Halomonadaceae</taxon>
        <taxon>Larsenimonas</taxon>
    </lineage>
</organism>
<comment type="cofactor">
    <cofactor evidence="1">
        <name>FMN</name>
        <dbReference type="ChEBI" id="CHEBI:58210"/>
    </cofactor>
</comment>
<dbReference type="GO" id="GO:0050661">
    <property type="term" value="F:NADP binding"/>
    <property type="evidence" value="ECO:0007669"/>
    <property type="project" value="InterPro"/>
</dbReference>
<evidence type="ECO:0000256" key="3">
    <source>
        <dbReference type="ARBA" id="ARBA00022643"/>
    </source>
</evidence>
<dbReference type="EMBL" id="JAPIVE010000004">
    <property type="protein sequence ID" value="MCX2525402.1"/>
    <property type="molecule type" value="Genomic_DNA"/>
</dbReference>
<dbReference type="AlphaFoldDB" id="A0AA41ZIJ3"/>
<name>A0AA41ZIJ3_9GAMM</name>
<keyword evidence="4" id="KW-0521">NADP</keyword>
<dbReference type="Proteomes" id="UP001165678">
    <property type="component" value="Unassembled WGS sequence"/>
</dbReference>
<dbReference type="Pfam" id="PF00724">
    <property type="entry name" value="Oxidored_FMN"/>
    <property type="match status" value="1"/>
</dbReference>
<dbReference type="FunFam" id="3.20.20.70:FF:000262">
    <property type="entry name" value="NADH:flavin oxidoreductase"/>
    <property type="match status" value="1"/>
</dbReference>
<comment type="caution">
    <text evidence="7">The sequence shown here is derived from an EMBL/GenBank/DDBJ whole genome shotgun (WGS) entry which is preliminary data.</text>
</comment>
<dbReference type="CDD" id="cd04747">
    <property type="entry name" value="OYE_like_5_FMN"/>
    <property type="match status" value="1"/>
</dbReference>
<evidence type="ECO:0000313" key="7">
    <source>
        <dbReference type="EMBL" id="MCX2525402.1"/>
    </source>
</evidence>
<dbReference type="PANTHER" id="PTHR43303">
    <property type="entry name" value="NADPH DEHYDROGENASE C23G7.10C-RELATED"/>
    <property type="match status" value="1"/>
</dbReference>
<dbReference type="InterPro" id="IPR044152">
    <property type="entry name" value="YqjM-like"/>
</dbReference>
<sequence>MADTDKTLAAPLFEPMKLNGATLPNRIAMAPMTRNMSPGGVPGTDVSEYYESRALGGVGLIITEGTYIDHPGANGYPNVPAFHGAGLEGWKNVVERVHAAGGKIAPQLWHVGRERRPGTEPEGDVPGFGPMSIVEDGVEVVRAMSEDDIHDVVASFARAAYEAKNLGFDAIELHGAHGYLIDQFLWRESNQRTDAYGGSVENRLRFPRMIVQAVRNVTGPDFPIIFRFSQWKLSDYHARIAETPQELGELLRPLAEDGVDMFHVSTRRMWEPGFAGSDMTLAQWAQELTGRPVIAVGSIGLDKTFRTGHFTREEDPTSKSRVDIKQLADQRTDHQFDMIAVGRALLSDPDWANKVREGRLDELHDFDSAALDSLVR</sequence>
<dbReference type="SUPFAM" id="SSF51395">
    <property type="entry name" value="FMN-linked oxidoreductases"/>
    <property type="match status" value="1"/>
</dbReference>
<accession>A0AA41ZIJ3</accession>
<reference evidence="7" key="1">
    <citation type="submission" date="2022-11" db="EMBL/GenBank/DDBJ databases">
        <title>Larsenimonas rhizosphaerae sp. nov., isolated from a tidal mudflat.</title>
        <authorList>
            <person name="Lee S.D."/>
            <person name="Kim I.S."/>
        </authorList>
    </citation>
    <scope>NUCLEOTIDE SEQUENCE</scope>
    <source>
        <strain evidence="7">GH2-1</strain>
    </source>
</reference>
<dbReference type="RefSeq" id="WP_265896882.1">
    <property type="nucleotide sequence ID" value="NZ_JAPIVE010000004.1"/>
</dbReference>
<keyword evidence="5" id="KW-0560">Oxidoreductase</keyword>
<proteinExistence type="predicted"/>
<keyword evidence="3" id="KW-0288">FMN</keyword>
<dbReference type="InterPro" id="IPR001155">
    <property type="entry name" value="OxRdtase_FMN_N"/>
</dbReference>
<dbReference type="PANTHER" id="PTHR43303:SF4">
    <property type="entry name" value="NADPH DEHYDROGENASE C23G7.10C-RELATED"/>
    <property type="match status" value="1"/>
</dbReference>
<keyword evidence="2" id="KW-0285">Flavoprotein</keyword>
<evidence type="ECO:0000256" key="1">
    <source>
        <dbReference type="ARBA" id="ARBA00001917"/>
    </source>
</evidence>